<protein>
    <recommendedName>
        <fullName evidence="15">Cytochrome P450</fullName>
    </recommendedName>
</protein>
<keyword evidence="4" id="KW-0812">Transmembrane</keyword>
<dbReference type="OrthoDB" id="1470350at2759"/>
<dbReference type="Proteomes" id="UP001151529">
    <property type="component" value="Chromosome 19"/>
</dbReference>
<keyword evidence="14" id="KW-1185">Reference proteome</keyword>
<comment type="caution">
    <text evidence="13">The sequence shown here is derived from an EMBL/GenBank/DDBJ whole genome shotgun (WGS) entry which is preliminary data.</text>
</comment>
<proteinExistence type="inferred from homology"/>
<evidence type="ECO:0000256" key="4">
    <source>
        <dbReference type="ARBA" id="ARBA00022692"/>
    </source>
</evidence>
<evidence type="ECO:0000256" key="5">
    <source>
        <dbReference type="ARBA" id="ARBA00022723"/>
    </source>
</evidence>
<dbReference type="InterPro" id="IPR002403">
    <property type="entry name" value="Cyt_P450_E_grp-IV"/>
</dbReference>
<dbReference type="PRINTS" id="PR00465">
    <property type="entry name" value="EP450IV"/>
</dbReference>
<dbReference type="InterPro" id="IPR001128">
    <property type="entry name" value="Cyt_P450"/>
</dbReference>
<organism evidence="13 14">
    <name type="scientific">Salix viminalis</name>
    <name type="common">Common osier</name>
    <name type="synonym">Basket willow</name>
    <dbReference type="NCBI Taxonomy" id="40686"/>
    <lineage>
        <taxon>Eukaryota</taxon>
        <taxon>Viridiplantae</taxon>
        <taxon>Streptophyta</taxon>
        <taxon>Embryophyta</taxon>
        <taxon>Tracheophyta</taxon>
        <taxon>Spermatophyta</taxon>
        <taxon>Magnoliopsida</taxon>
        <taxon>eudicotyledons</taxon>
        <taxon>Gunneridae</taxon>
        <taxon>Pentapetalae</taxon>
        <taxon>rosids</taxon>
        <taxon>fabids</taxon>
        <taxon>Malpighiales</taxon>
        <taxon>Salicaceae</taxon>
        <taxon>Saliceae</taxon>
        <taxon>Salix</taxon>
    </lineage>
</organism>
<dbReference type="InterPro" id="IPR017972">
    <property type="entry name" value="Cyt_P450_CS"/>
</dbReference>
<dbReference type="SUPFAM" id="SSF48264">
    <property type="entry name" value="Cytochrome P450"/>
    <property type="match status" value="1"/>
</dbReference>
<dbReference type="PANTHER" id="PTHR24282:SF236">
    <property type="entry name" value="CYTOCHROME P450"/>
    <property type="match status" value="1"/>
</dbReference>
<dbReference type="PRINTS" id="PR00385">
    <property type="entry name" value="P450"/>
</dbReference>
<dbReference type="InterPro" id="IPR050665">
    <property type="entry name" value="Cytochrome_P450_Monooxygen"/>
</dbReference>
<evidence type="ECO:0000256" key="3">
    <source>
        <dbReference type="ARBA" id="ARBA00022617"/>
    </source>
</evidence>
<keyword evidence="8 11" id="KW-0408">Iron</keyword>
<evidence type="ECO:0000313" key="13">
    <source>
        <dbReference type="EMBL" id="KAJ6697398.1"/>
    </source>
</evidence>
<evidence type="ECO:0008006" key="15">
    <source>
        <dbReference type="Google" id="ProtNLM"/>
    </source>
</evidence>
<keyword evidence="5 11" id="KW-0479">Metal-binding</keyword>
<comment type="subcellular location">
    <subcellularLocation>
        <location evidence="1">Membrane</location>
        <topology evidence="1">Single-pass membrane protein</topology>
    </subcellularLocation>
</comment>
<evidence type="ECO:0000256" key="2">
    <source>
        <dbReference type="ARBA" id="ARBA00010617"/>
    </source>
</evidence>
<keyword evidence="10" id="KW-0472">Membrane</keyword>
<keyword evidence="6" id="KW-1133">Transmembrane helix</keyword>
<evidence type="ECO:0000256" key="1">
    <source>
        <dbReference type="ARBA" id="ARBA00004167"/>
    </source>
</evidence>
<dbReference type="PANTHER" id="PTHR24282">
    <property type="entry name" value="CYTOCHROME P450 FAMILY MEMBER"/>
    <property type="match status" value="1"/>
</dbReference>
<evidence type="ECO:0000256" key="11">
    <source>
        <dbReference type="PIRSR" id="PIRSR602403-1"/>
    </source>
</evidence>
<name>A0A9Q0T1N2_SALVM</name>
<dbReference type="GO" id="GO:0020037">
    <property type="term" value="F:heme binding"/>
    <property type="evidence" value="ECO:0007669"/>
    <property type="project" value="InterPro"/>
</dbReference>
<evidence type="ECO:0000256" key="7">
    <source>
        <dbReference type="ARBA" id="ARBA00023002"/>
    </source>
</evidence>
<dbReference type="InterPro" id="IPR036396">
    <property type="entry name" value="Cyt_P450_sf"/>
</dbReference>
<evidence type="ECO:0000256" key="8">
    <source>
        <dbReference type="ARBA" id="ARBA00023004"/>
    </source>
</evidence>
<dbReference type="AlphaFoldDB" id="A0A9Q0T1N2"/>
<dbReference type="PROSITE" id="PS00086">
    <property type="entry name" value="CYTOCHROME_P450"/>
    <property type="match status" value="1"/>
</dbReference>
<dbReference type="GO" id="GO:0005506">
    <property type="term" value="F:iron ion binding"/>
    <property type="evidence" value="ECO:0007669"/>
    <property type="project" value="InterPro"/>
</dbReference>
<dbReference type="GO" id="GO:0016020">
    <property type="term" value="C:membrane"/>
    <property type="evidence" value="ECO:0007669"/>
    <property type="project" value="UniProtKB-SubCell"/>
</dbReference>
<keyword evidence="7 12" id="KW-0560">Oxidoreductase</keyword>
<accession>A0A9Q0T1N2</accession>
<dbReference type="GO" id="GO:0016705">
    <property type="term" value="F:oxidoreductase activity, acting on paired donors, with incorporation or reduction of molecular oxygen"/>
    <property type="evidence" value="ECO:0007669"/>
    <property type="project" value="InterPro"/>
</dbReference>
<evidence type="ECO:0000256" key="9">
    <source>
        <dbReference type="ARBA" id="ARBA00023033"/>
    </source>
</evidence>
<dbReference type="Gene3D" id="1.10.630.10">
    <property type="entry name" value="Cytochrome P450"/>
    <property type="match status" value="1"/>
</dbReference>
<dbReference type="Pfam" id="PF00067">
    <property type="entry name" value="p450"/>
    <property type="match status" value="1"/>
</dbReference>
<comment type="similarity">
    <text evidence="2 12">Belongs to the cytochrome P450 family.</text>
</comment>
<evidence type="ECO:0000256" key="12">
    <source>
        <dbReference type="RuleBase" id="RU000461"/>
    </source>
</evidence>
<dbReference type="EMBL" id="JAPFFL010000010">
    <property type="protein sequence ID" value="KAJ6697398.1"/>
    <property type="molecule type" value="Genomic_DNA"/>
</dbReference>
<dbReference type="GO" id="GO:0004497">
    <property type="term" value="F:monooxygenase activity"/>
    <property type="evidence" value="ECO:0007669"/>
    <property type="project" value="UniProtKB-KW"/>
</dbReference>
<reference evidence="13" key="1">
    <citation type="submission" date="2022-11" db="EMBL/GenBank/DDBJ databases">
        <authorList>
            <person name="Hyden B.L."/>
            <person name="Feng K."/>
            <person name="Yates T."/>
            <person name="Jawdy S."/>
            <person name="Smart L.B."/>
            <person name="Muchero W."/>
        </authorList>
    </citation>
    <scope>NUCLEOTIDE SEQUENCE</scope>
    <source>
        <tissue evidence="13">Shoot tip</tissue>
    </source>
</reference>
<gene>
    <name evidence="13" type="ORF">OIU85_003740</name>
</gene>
<evidence type="ECO:0000256" key="10">
    <source>
        <dbReference type="ARBA" id="ARBA00023136"/>
    </source>
</evidence>
<evidence type="ECO:0000313" key="14">
    <source>
        <dbReference type="Proteomes" id="UP001151529"/>
    </source>
</evidence>
<evidence type="ECO:0000256" key="6">
    <source>
        <dbReference type="ARBA" id="ARBA00022989"/>
    </source>
</evidence>
<feature type="binding site" description="axial binding residue" evidence="11">
    <location>
        <position position="269"/>
    </location>
    <ligand>
        <name>heme</name>
        <dbReference type="ChEBI" id="CHEBI:30413"/>
    </ligand>
    <ligandPart>
        <name>Fe</name>
        <dbReference type="ChEBI" id="CHEBI:18248"/>
    </ligandPart>
</feature>
<comment type="cofactor">
    <cofactor evidence="11">
        <name>heme</name>
        <dbReference type="ChEBI" id="CHEBI:30413"/>
    </cofactor>
</comment>
<sequence>MIASLEIMLERWRHHHGKEIDIFSEFKILTSEVISRTSFGSGYLEGQHVFDMLTRMTHIISENNYRVRVPGIGKFVKASYDIEFENLEAKIRESFKNMMKKREKDSILGELDGKISLDDLIDQCKNFYLAGQETSASALTWIVFLLSVHTDWQDKARKEVLELFGQQIPSQDRIAKLRIMGMLINESLRLYTPNAILMRRVERETRLGKITVPANTEVYISTLAVHQNPEIWGEDALLFKPDRFADGVVKATNSNIAAFLPFGLGPRNCAGMNFAITETKLALSMILQHYRFTLSPTYAHCPTEVLTMCPQHGVQVILQPYEPNLL</sequence>
<keyword evidence="9 12" id="KW-0503">Monooxygenase</keyword>
<reference evidence="13" key="2">
    <citation type="journal article" date="2023" name="Int. J. Mol. Sci.">
        <title>De Novo Assembly and Annotation of 11 Diverse Shrub Willow (Salix) Genomes Reveals Novel Gene Organization in Sex-Linked Regions.</title>
        <authorList>
            <person name="Hyden B."/>
            <person name="Feng K."/>
            <person name="Yates T.B."/>
            <person name="Jawdy S."/>
            <person name="Cereghino C."/>
            <person name="Smart L.B."/>
            <person name="Muchero W."/>
        </authorList>
    </citation>
    <scope>NUCLEOTIDE SEQUENCE [LARGE SCALE GENOMIC DNA]</scope>
    <source>
        <tissue evidence="13">Shoot tip</tissue>
    </source>
</reference>
<keyword evidence="3 11" id="KW-0349">Heme</keyword>